<dbReference type="InterPro" id="IPR001193">
    <property type="entry name" value="MBTPS2"/>
</dbReference>
<dbReference type="Pfam" id="PF02163">
    <property type="entry name" value="Peptidase_M50"/>
    <property type="match status" value="1"/>
</dbReference>
<evidence type="ECO:0000256" key="6">
    <source>
        <dbReference type="ARBA" id="ARBA00032658"/>
    </source>
</evidence>
<evidence type="ECO:0000256" key="1">
    <source>
        <dbReference type="ARBA" id="ARBA00004127"/>
    </source>
</evidence>
<sequence length="532" mass="59322">MAIRRARRNGTPRGLIQVRANRRTRYLSCWYCDWKFFSLNELLYFFGQRYARFLRNWMTFGVALSVISLFGITVMLFWEAAAAFHLHRWSFGLQDIPLSLFWGTTPLVSGLSISIMDFAVVVFSTVISVTVHELGHAVAAASEGVPIEYVAIFLAVIFPGALVAFNNDLLQALPNFASLRIYCAGIWHNAVFCVVCGLALLLLPLTLHPLYIHGENAMVLGVSPSSPLSDYLSRGDVILSVDGEKIHSPHELMEKMVQVDTKLLQGTGSNEKGYCVPNALLEESKTVSVLDDNFSCPDGHAAFIGLPCLNSSSFFEISSTHHGRYKKENKHCLSPELVVKLTKCGEGWGGTGFLKNPCSCSKNEYCMKPLLIPGLSWFEVSYAKPYSSECFQLRRNTSLIDFNPGYGSYPCGVGTFVYVGDMLILAHSMRLSAYQPRWMHFSWSMDVPSTLENILACAYHVSAALAAINSLPVFFLDGEYILETALYYITWLNPRKRRRAAKVTLIAGTILSVIALSRIVYFTYYSGSLPLE</sequence>
<feature type="transmembrane region" description="Helical" evidence="7">
    <location>
        <begin position="57"/>
        <end position="78"/>
    </location>
</feature>
<dbReference type="InterPro" id="IPR008915">
    <property type="entry name" value="Peptidase_M50"/>
</dbReference>
<dbReference type="Gene3D" id="2.30.42.10">
    <property type="match status" value="1"/>
</dbReference>
<proteinExistence type="inferred from homology"/>
<dbReference type="PRINTS" id="PR01000">
    <property type="entry name" value="SREBPS2PTASE"/>
</dbReference>
<evidence type="ECO:0000313" key="9">
    <source>
        <dbReference type="EMBL" id="KAL0906565.1"/>
    </source>
</evidence>
<accession>A0ABD0U3N1</accession>
<dbReference type="Proteomes" id="UP001552299">
    <property type="component" value="Unassembled WGS sequence"/>
</dbReference>
<protein>
    <recommendedName>
        <fullName evidence="6">Endopeptidase S2P</fullName>
    </recommendedName>
</protein>
<dbReference type="InterPro" id="IPR036034">
    <property type="entry name" value="PDZ_sf"/>
</dbReference>
<evidence type="ECO:0000256" key="3">
    <source>
        <dbReference type="ARBA" id="ARBA00022692"/>
    </source>
</evidence>
<evidence type="ECO:0000256" key="7">
    <source>
        <dbReference type="SAM" id="Phobius"/>
    </source>
</evidence>
<evidence type="ECO:0000256" key="4">
    <source>
        <dbReference type="ARBA" id="ARBA00022989"/>
    </source>
</evidence>
<evidence type="ECO:0000256" key="5">
    <source>
        <dbReference type="ARBA" id="ARBA00023136"/>
    </source>
</evidence>
<dbReference type="SUPFAM" id="SSF50156">
    <property type="entry name" value="PDZ domain-like"/>
    <property type="match status" value="1"/>
</dbReference>
<name>A0ABD0U3N1_DENTH</name>
<evidence type="ECO:0000256" key="2">
    <source>
        <dbReference type="ARBA" id="ARBA00009989"/>
    </source>
</evidence>
<keyword evidence="4 7" id="KW-1133">Transmembrane helix</keyword>
<comment type="subcellular location">
    <subcellularLocation>
        <location evidence="1">Endomembrane system</location>
        <topology evidence="1">Multi-pass membrane protein</topology>
    </subcellularLocation>
</comment>
<keyword evidence="5 7" id="KW-0472">Membrane</keyword>
<comment type="similarity">
    <text evidence="2">Belongs to the peptidase M50A family.</text>
</comment>
<dbReference type="GO" id="GO:0012505">
    <property type="term" value="C:endomembrane system"/>
    <property type="evidence" value="ECO:0007669"/>
    <property type="project" value="UniProtKB-SubCell"/>
</dbReference>
<feature type="transmembrane region" description="Helical" evidence="7">
    <location>
        <begin position="98"/>
        <end position="126"/>
    </location>
</feature>
<reference evidence="9 10" key="1">
    <citation type="journal article" date="2024" name="Plant Biotechnol. J.">
        <title>Dendrobium thyrsiflorum genome and its molecular insights into genes involved in important horticultural traits.</title>
        <authorList>
            <person name="Chen B."/>
            <person name="Wang J.Y."/>
            <person name="Zheng P.J."/>
            <person name="Li K.L."/>
            <person name="Liang Y.M."/>
            <person name="Chen X.F."/>
            <person name="Zhang C."/>
            <person name="Zhao X."/>
            <person name="He X."/>
            <person name="Zhang G.Q."/>
            <person name="Liu Z.J."/>
            <person name="Xu Q."/>
        </authorList>
    </citation>
    <scope>NUCLEOTIDE SEQUENCE [LARGE SCALE GENOMIC DNA]</scope>
    <source>
        <strain evidence="9">GZMU011</strain>
    </source>
</reference>
<keyword evidence="10" id="KW-1185">Reference proteome</keyword>
<dbReference type="EMBL" id="JANQDX010000018">
    <property type="protein sequence ID" value="KAL0906565.1"/>
    <property type="molecule type" value="Genomic_DNA"/>
</dbReference>
<feature type="transmembrane region" description="Helical" evidence="7">
    <location>
        <begin position="147"/>
        <end position="166"/>
    </location>
</feature>
<evidence type="ECO:0000259" key="8">
    <source>
        <dbReference type="Pfam" id="PF02163"/>
    </source>
</evidence>
<comment type="caution">
    <text evidence="9">The sequence shown here is derived from an EMBL/GenBank/DDBJ whole genome shotgun (WGS) entry which is preliminary data.</text>
</comment>
<dbReference type="PANTHER" id="PTHR13325:SF3">
    <property type="entry name" value="MEMBRANE-BOUND TRANSCRIPTION FACTOR SITE-2 PROTEASE"/>
    <property type="match status" value="1"/>
</dbReference>
<keyword evidence="3 7" id="KW-0812">Transmembrane</keyword>
<feature type="transmembrane region" description="Helical" evidence="7">
    <location>
        <begin position="503"/>
        <end position="524"/>
    </location>
</feature>
<feature type="transmembrane region" description="Helical" evidence="7">
    <location>
        <begin position="186"/>
        <end position="207"/>
    </location>
</feature>
<feature type="domain" description="Peptidase M50" evidence="8">
    <location>
        <begin position="124"/>
        <end position="250"/>
    </location>
</feature>
<organism evidence="9 10">
    <name type="scientific">Dendrobium thyrsiflorum</name>
    <name type="common">Pinecone-like raceme dendrobium</name>
    <name type="synonym">Orchid</name>
    <dbReference type="NCBI Taxonomy" id="117978"/>
    <lineage>
        <taxon>Eukaryota</taxon>
        <taxon>Viridiplantae</taxon>
        <taxon>Streptophyta</taxon>
        <taxon>Embryophyta</taxon>
        <taxon>Tracheophyta</taxon>
        <taxon>Spermatophyta</taxon>
        <taxon>Magnoliopsida</taxon>
        <taxon>Liliopsida</taxon>
        <taxon>Asparagales</taxon>
        <taxon>Orchidaceae</taxon>
        <taxon>Epidendroideae</taxon>
        <taxon>Malaxideae</taxon>
        <taxon>Dendrobiinae</taxon>
        <taxon>Dendrobium</taxon>
    </lineage>
</organism>
<dbReference type="PANTHER" id="PTHR13325">
    <property type="entry name" value="PROTEASE M50 MEMBRANE-BOUND TRANSCRIPTION FACTOR SITE 2 PROTEASE"/>
    <property type="match status" value="1"/>
</dbReference>
<gene>
    <name evidence="9" type="ORF">M5K25_025067</name>
</gene>
<dbReference type="AlphaFoldDB" id="A0ABD0U3N1"/>
<evidence type="ECO:0000313" key="10">
    <source>
        <dbReference type="Proteomes" id="UP001552299"/>
    </source>
</evidence>